<gene>
    <name evidence="2" type="ORF">C8N28_2572</name>
</gene>
<evidence type="ECO:0008006" key="4">
    <source>
        <dbReference type="Google" id="ProtNLM"/>
    </source>
</evidence>
<feature type="chain" id="PRO_5020459584" description="Outer membrane protein with beta-barrel domain" evidence="1">
    <location>
        <begin position="20"/>
        <end position="296"/>
    </location>
</feature>
<dbReference type="EMBL" id="SMGO01000003">
    <property type="protein sequence ID" value="TCK80818.1"/>
    <property type="molecule type" value="Genomic_DNA"/>
</dbReference>
<comment type="caution">
    <text evidence="2">The sequence shown here is derived from an EMBL/GenBank/DDBJ whole genome shotgun (WGS) entry which is preliminary data.</text>
</comment>
<keyword evidence="3" id="KW-1185">Reference proteome</keyword>
<feature type="signal peptide" evidence="1">
    <location>
        <begin position="1"/>
        <end position="19"/>
    </location>
</feature>
<accession>A0A4R1LP25</accession>
<proteinExistence type="predicted"/>
<reference evidence="2 3" key="1">
    <citation type="submission" date="2019-03" db="EMBL/GenBank/DDBJ databases">
        <title>Genomic Encyclopedia of Archaeal and Bacterial Type Strains, Phase II (KMG-II): from individual species to whole genera.</title>
        <authorList>
            <person name="Goeker M."/>
        </authorList>
    </citation>
    <scope>NUCLEOTIDE SEQUENCE [LARGE SCALE GENOMIC DNA]</scope>
    <source>
        <strain evidence="2 3">DSM 22554</strain>
    </source>
</reference>
<dbReference type="AlphaFoldDB" id="A0A4R1LP25"/>
<organism evidence="2 3">
    <name type="scientific">Albibacterium bauzanense</name>
    <dbReference type="NCBI Taxonomy" id="653929"/>
    <lineage>
        <taxon>Bacteria</taxon>
        <taxon>Pseudomonadati</taxon>
        <taxon>Bacteroidota</taxon>
        <taxon>Sphingobacteriia</taxon>
        <taxon>Sphingobacteriales</taxon>
        <taxon>Sphingobacteriaceae</taxon>
        <taxon>Albibacterium</taxon>
    </lineage>
</organism>
<sequence>MKKICVLLFLLVIFKASNAQEITLKPNGTVDIGKSIFSTKNERNFSRKGNLYIHWGYNLSWYGKSDIHFKGTGYDFVLKDVVAHDRQSDLSLKYLSPKNISIPQWNMRIGYFIKDNYSISIGWDHMKYVMDIPQQVAIVGHIDDNVSNPSIPTGNYAGNYNGEMITVNSDMLTFEHTDGFNYANVEVERYDDIWVARSQKTSLTLETGLGAGLIIPRSDVRFFETGKNNSLNVAGYGVSIKAGLKFYITEGLFLQNTTKFGATNLPNIHTTGRNAFDKASQKINYIENFFAIGYQF</sequence>
<evidence type="ECO:0000313" key="2">
    <source>
        <dbReference type="EMBL" id="TCK80818.1"/>
    </source>
</evidence>
<keyword evidence="1" id="KW-0732">Signal</keyword>
<evidence type="ECO:0000256" key="1">
    <source>
        <dbReference type="SAM" id="SignalP"/>
    </source>
</evidence>
<dbReference type="OrthoDB" id="8887208at2"/>
<dbReference type="RefSeq" id="WP_132225489.1">
    <property type="nucleotide sequence ID" value="NZ_SMGO01000003.1"/>
</dbReference>
<dbReference type="Proteomes" id="UP000294616">
    <property type="component" value="Unassembled WGS sequence"/>
</dbReference>
<protein>
    <recommendedName>
        <fullName evidence="4">Outer membrane protein with beta-barrel domain</fullName>
    </recommendedName>
</protein>
<evidence type="ECO:0000313" key="3">
    <source>
        <dbReference type="Proteomes" id="UP000294616"/>
    </source>
</evidence>
<name>A0A4R1LP25_9SPHI</name>